<dbReference type="Proteomes" id="UP001230915">
    <property type="component" value="Unassembled WGS sequence"/>
</dbReference>
<evidence type="ECO:0008006" key="3">
    <source>
        <dbReference type="Google" id="ProtNLM"/>
    </source>
</evidence>
<protein>
    <recommendedName>
        <fullName evidence="3">ApeA N-terminal domain-containing protein</fullName>
    </recommendedName>
</protein>
<gene>
    <name evidence="1" type="ORF">RBU60_02775</name>
</gene>
<evidence type="ECO:0000313" key="2">
    <source>
        <dbReference type="Proteomes" id="UP001230915"/>
    </source>
</evidence>
<keyword evidence="2" id="KW-1185">Reference proteome</keyword>
<comment type="caution">
    <text evidence="1">The sequence shown here is derived from an EMBL/GenBank/DDBJ whole genome shotgun (WGS) entry which is preliminary data.</text>
</comment>
<dbReference type="RefSeq" id="WP_308863134.1">
    <property type="nucleotide sequence ID" value="NZ_JAVHUL010000004.1"/>
</dbReference>
<dbReference type="EMBL" id="JAVHUL010000004">
    <property type="protein sequence ID" value="MDQ7916485.1"/>
    <property type="molecule type" value="Genomic_DNA"/>
</dbReference>
<sequence>MKHLKLNFGDIAQPGILYYDKEVEKACINICETLNIDNMPDYDSTHYFELENGQFKKKVIEPENKLKAGDKIFEDFLIKKFDADTNNVLFVFKGEVLTGTVHFSDYNQTKVLHAIQDDVLSFERNMRQYLFLKNFRNEDMLEYFKYRAGKNEHSRRYYEGRLHRLEKRKDELNQLGEFQMFDLKDLLEFGNDSQSNHLFQYTKIDLQGRSIHESTLVNSLRNMAMHGKNPVELDEESSVYSIESLEYLFKGLKTLETFTYRIEKLIADHGDYQKSVRMDNRSKLEIIYQHHPKALNYFISN</sequence>
<name>A0ABU0ZYE7_9FLAO</name>
<proteinExistence type="predicted"/>
<accession>A0ABU0ZYE7</accession>
<evidence type="ECO:0000313" key="1">
    <source>
        <dbReference type="EMBL" id="MDQ7916485.1"/>
    </source>
</evidence>
<organism evidence="1 2">
    <name type="scientific">Mesonia profundi</name>
    <dbReference type="NCBI Taxonomy" id="3070998"/>
    <lineage>
        <taxon>Bacteria</taxon>
        <taxon>Pseudomonadati</taxon>
        <taxon>Bacteroidota</taxon>
        <taxon>Flavobacteriia</taxon>
        <taxon>Flavobacteriales</taxon>
        <taxon>Flavobacteriaceae</taxon>
        <taxon>Mesonia</taxon>
    </lineage>
</organism>
<reference evidence="1 2" key="1">
    <citation type="submission" date="2023-08" db="EMBL/GenBank/DDBJ databases">
        <title>Mesonia sp. MT50, isolated from deep-sea sediment of the Mariana Trench.</title>
        <authorList>
            <person name="Fu H."/>
        </authorList>
    </citation>
    <scope>NUCLEOTIDE SEQUENCE [LARGE SCALE GENOMIC DNA]</scope>
    <source>
        <strain evidence="1 2">MT50</strain>
    </source>
</reference>